<dbReference type="RefSeq" id="WP_124155557.1">
    <property type="nucleotide sequence ID" value="NZ_CAWOLW010000220.1"/>
</dbReference>
<keyword evidence="1" id="KW-1133">Transmembrane helix</keyword>
<accession>A0A3N6PAE5</accession>
<name>A0A3N6PAE5_9CYAN</name>
<dbReference type="AlphaFoldDB" id="A0A3N6PAE5"/>
<feature type="transmembrane region" description="Helical" evidence="1">
    <location>
        <begin position="65"/>
        <end position="83"/>
    </location>
</feature>
<feature type="transmembrane region" description="Helical" evidence="1">
    <location>
        <begin position="219"/>
        <end position="244"/>
    </location>
</feature>
<gene>
    <name evidence="2" type="ORF">D5R40_29085</name>
</gene>
<sequence>MFQNKTPPIKPLNVENVFSAGLRIYRDNFKSYFGVSIRANLWFLLPFLALIPVPLFFMYGQPENLLFLLLIPIWLLLFLYCSAKSIVNSAIIARLVFGELVNQPETVREARRIMAPKIWAFFLALFLLFLMEMGIWLCFSMVIGIIAGIITAIMEDPAQQIVGILAFLGLIVIILFPIFLNFYLRLLIRFFIIDIPLAVEENITATQTIGRSWELTKGYVGRIFLILIVGVLITIPIGIIQQIIATEIKGILLTTVPTPSRDPSFQILSFLIRYIIGLLGNLLLLPFRQAIKAVVYYDLRTHREGIGLELRKREI</sequence>
<proteinExistence type="predicted"/>
<dbReference type="EMBL" id="RCBY01000297">
    <property type="protein sequence ID" value="RQH25807.1"/>
    <property type="molecule type" value="Genomic_DNA"/>
</dbReference>
<reference evidence="2 3" key="1">
    <citation type="journal article" date="2018" name="ACS Chem. Biol.">
        <title>Ketoreductase domain dysfunction expands chemodiversity: malyngamide biosynthesis in the cyanobacterium Okeania hirsuta.</title>
        <authorList>
            <person name="Moss N.A."/>
            <person name="Leao T."/>
            <person name="Rankin M."/>
            <person name="McCullough T.M."/>
            <person name="Qu P."/>
            <person name="Korobeynikov A."/>
            <person name="Smith J.L."/>
            <person name="Gerwick L."/>
            <person name="Gerwick W.H."/>
        </authorList>
    </citation>
    <scope>NUCLEOTIDE SEQUENCE [LARGE SCALE GENOMIC DNA]</scope>
    <source>
        <strain evidence="2 3">PAB10Feb10-1</strain>
    </source>
</reference>
<protein>
    <submittedName>
        <fullName evidence="2">DUF975 domain-containing protein</fullName>
    </submittedName>
</protein>
<evidence type="ECO:0000313" key="3">
    <source>
        <dbReference type="Proteomes" id="UP000269154"/>
    </source>
</evidence>
<feature type="transmembrane region" description="Helical" evidence="1">
    <location>
        <begin position="39"/>
        <end position="59"/>
    </location>
</feature>
<feature type="transmembrane region" description="Helical" evidence="1">
    <location>
        <begin position="264"/>
        <end position="285"/>
    </location>
</feature>
<organism evidence="2 3">
    <name type="scientific">Okeania hirsuta</name>
    <dbReference type="NCBI Taxonomy" id="1458930"/>
    <lineage>
        <taxon>Bacteria</taxon>
        <taxon>Bacillati</taxon>
        <taxon>Cyanobacteriota</taxon>
        <taxon>Cyanophyceae</taxon>
        <taxon>Oscillatoriophycideae</taxon>
        <taxon>Oscillatoriales</taxon>
        <taxon>Microcoleaceae</taxon>
        <taxon>Okeania</taxon>
    </lineage>
</organism>
<dbReference type="OrthoDB" id="426215at2"/>
<feature type="transmembrane region" description="Helical" evidence="1">
    <location>
        <begin position="161"/>
        <end position="184"/>
    </location>
</feature>
<dbReference type="Proteomes" id="UP000269154">
    <property type="component" value="Unassembled WGS sequence"/>
</dbReference>
<feature type="transmembrane region" description="Helical" evidence="1">
    <location>
        <begin position="118"/>
        <end position="149"/>
    </location>
</feature>
<evidence type="ECO:0000313" key="2">
    <source>
        <dbReference type="EMBL" id="RQH25807.1"/>
    </source>
</evidence>
<evidence type="ECO:0000256" key="1">
    <source>
        <dbReference type="SAM" id="Phobius"/>
    </source>
</evidence>
<keyword evidence="3" id="KW-1185">Reference proteome</keyword>
<comment type="caution">
    <text evidence="2">The sequence shown here is derived from an EMBL/GenBank/DDBJ whole genome shotgun (WGS) entry which is preliminary data.</text>
</comment>
<keyword evidence="1" id="KW-0812">Transmembrane</keyword>
<keyword evidence="1" id="KW-0472">Membrane</keyword>